<reference evidence="3" key="1">
    <citation type="journal article" date="2019" name="Int. J. Syst. Evol. Microbiol.">
        <title>The Global Catalogue of Microorganisms (GCM) 10K type strain sequencing project: providing services to taxonomists for standard genome sequencing and annotation.</title>
        <authorList>
            <consortium name="The Broad Institute Genomics Platform"/>
            <consortium name="The Broad Institute Genome Sequencing Center for Infectious Disease"/>
            <person name="Wu L."/>
            <person name="Ma J."/>
        </authorList>
    </citation>
    <scope>NUCLEOTIDE SEQUENCE [LARGE SCALE GENOMIC DNA]</scope>
    <source>
        <strain evidence="3">KCTC 22814</strain>
    </source>
</reference>
<proteinExistence type="predicted"/>
<keyword evidence="1" id="KW-0175">Coiled coil</keyword>
<evidence type="ECO:0000313" key="2">
    <source>
        <dbReference type="EMBL" id="MFD2967160.1"/>
    </source>
</evidence>
<name>A0ABW6BEL6_9SPHI</name>
<evidence type="ECO:0000313" key="3">
    <source>
        <dbReference type="Proteomes" id="UP001597525"/>
    </source>
</evidence>
<feature type="coiled-coil region" evidence="1">
    <location>
        <begin position="251"/>
        <end position="281"/>
    </location>
</feature>
<organism evidence="2 3">
    <name type="scientific">Sphingobacterium bambusae</name>
    <dbReference type="NCBI Taxonomy" id="662858"/>
    <lineage>
        <taxon>Bacteria</taxon>
        <taxon>Pseudomonadati</taxon>
        <taxon>Bacteroidota</taxon>
        <taxon>Sphingobacteriia</taxon>
        <taxon>Sphingobacteriales</taxon>
        <taxon>Sphingobacteriaceae</taxon>
        <taxon>Sphingobacterium</taxon>
    </lineage>
</organism>
<keyword evidence="3" id="KW-1185">Reference proteome</keyword>
<evidence type="ECO:0000256" key="1">
    <source>
        <dbReference type="SAM" id="Coils"/>
    </source>
</evidence>
<protein>
    <recommendedName>
        <fullName evidence="4">Transposase (putative) YhgA-like domain-containing protein</fullName>
    </recommendedName>
</protein>
<evidence type="ECO:0008006" key="4">
    <source>
        <dbReference type="Google" id="ProtNLM"/>
    </source>
</evidence>
<sequence>MNRPNQRIDDPLWKGIIEHTFAHFLDFVFPDAGKIFDLDRGVEYLDKEFERLFPPETNNKGVRYVDKLVKVHLLDGQAKFILCHIEVQSSKGRDDLAERMFQYFYRIKDRYKVPITAIAILADSNRQYSPKLYKEEFMGTSLQYSFNCYKILEQDEERLRANSNPFAVVVLTAQQAILHRHANDEQLMSIKHDLYDEMMKRKMDRSARQGIYGFLSRYVSFKDRSFFTIFEEEVTAKTGKNSTMGIKEYLLDKATKEGKREERAKAEAEKLLEKEQMAKKMLANGFDTKLIADIIGLSIADIEKLK</sequence>
<dbReference type="EMBL" id="JBHUPB010000005">
    <property type="protein sequence ID" value="MFD2967160.1"/>
    <property type="molecule type" value="Genomic_DNA"/>
</dbReference>
<comment type="caution">
    <text evidence="2">The sequence shown here is derived from an EMBL/GenBank/DDBJ whole genome shotgun (WGS) entry which is preliminary data.</text>
</comment>
<dbReference type="RefSeq" id="WP_320185151.1">
    <property type="nucleotide sequence ID" value="NZ_CP138332.1"/>
</dbReference>
<gene>
    <name evidence="2" type="ORF">ACFS7Y_07170</name>
</gene>
<accession>A0ABW6BEL6</accession>
<dbReference type="Proteomes" id="UP001597525">
    <property type="component" value="Unassembled WGS sequence"/>
</dbReference>